<feature type="coiled-coil region" evidence="1">
    <location>
        <begin position="1"/>
        <end position="28"/>
    </location>
</feature>
<keyword evidence="3" id="KW-0540">Nuclease</keyword>
<evidence type="ECO:0000256" key="2">
    <source>
        <dbReference type="SAM" id="Phobius"/>
    </source>
</evidence>
<dbReference type="EMBL" id="JAFBFH010000029">
    <property type="protein sequence ID" value="MBM7716566.1"/>
    <property type="molecule type" value="Genomic_DNA"/>
</dbReference>
<keyword evidence="3" id="KW-0269">Exonuclease</keyword>
<keyword evidence="2" id="KW-0472">Membrane</keyword>
<evidence type="ECO:0000313" key="4">
    <source>
        <dbReference type="Proteomes" id="UP000823485"/>
    </source>
</evidence>
<comment type="caution">
    <text evidence="3">The sequence shown here is derived from an EMBL/GenBank/DDBJ whole genome shotgun (WGS) entry which is preliminary data.</text>
</comment>
<protein>
    <submittedName>
        <fullName evidence="3">DNA polymerase/3'-5' exonuclease PolX</fullName>
    </submittedName>
</protein>
<keyword evidence="4" id="KW-1185">Reference proteome</keyword>
<dbReference type="Proteomes" id="UP000823485">
    <property type="component" value="Unassembled WGS sequence"/>
</dbReference>
<keyword evidence="3" id="KW-0378">Hydrolase</keyword>
<keyword evidence="1" id="KW-0175">Coiled coil</keyword>
<keyword evidence="2" id="KW-0812">Transmembrane</keyword>
<dbReference type="GO" id="GO:0004527">
    <property type="term" value="F:exonuclease activity"/>
    <property type="evidence" value="ECO:0007669"/>
    <property type="project" value="UniProtKB-KW"/>
</dbReference>
<gene>
    <name evidence="3" type="ORF">JOC94_003587</name>
</gene>
<accession>A0ABS2RDB7</accession>
<proteinExistence type="predicted"/>
<evidence type="ECO:0000256" key="1">
    <source>
        <dbReference type="SAM" id="Coils"/>
    </source>
</evidence>
<organism evidence="3 4">
    <name type="scientific">Siminovitchia thermophila</name>
    <dbReference type="NCBI Taxonomy" id="1245522"/>
    <lineage>
        <taxon>Bacteria</taxon>
        <taxon>Bacillati</taxon>
        <taxon>Bacillota</taxon>
        <taxon>Bacilli</taxon>
        <taxon>Bacillales</taxon>
        <taxon>Bacillaceae</taxon>
        <taxon>Siminovitchia</taxon>
    </lineage>
</organism>
<keyword evidence="2" id="KW-1133">Transmembrane helix</keyword>
<feature type="transmembrane region" description="Helical" evidence="2">
    <location>
        <begin position="51"/>
        <end position="70"/>
    </location>
</feature>
<dbReference type="RefSeq" id="WP_077113994.1">
    <property type="nucleotide sequence ID" value="NZ_JAFBFH010000029.1"/>
</dbReference>
<name>A0ABS2RDB7_9BACI</name>
<evidence type="ECO:0000313" key="3">
    <source>
        <dbReference type="EMBL" id="MBM7716566.1"/>
    </source>
</evidence>
<reference evidence="3 4" key="1">
    <citation type="submission" date="2021-01" db="EMBL/GenBank/DDBJ databases">
        <title>Genomic Encyclopedia of Type Strains, Phase IV (KMG-IV): sequencing the most valuable type-strain genomes for metagenomic binning, comparative biology and taxonomic classification.</title>
        <authorList>
            <person name="Goeker M."/>
        </authorList>
    </citation>
    <scope>NUCLEOTIDE SEQUENCE [LARGE SCALE GENOMIC DNA]</scope>
    <source>
        <strain evidence="3 4">DSM 105453</strain>
    </source>
</reference>
<sequence length="73" mass="8322">MDKINAKSEDLEKINEEIEEELLQYLETGELPDDQPEQSGKKSSFQSPFQVFVTGAFIVVIITKLIQLVYGLF</sequence>